<proteinExistence type="predicted"/>
<keyword evidence="1" id="KW-0812">Transmembrane</keyword>
<dbReference type="AlphaFoldDB" id="A0A5C7FI02"/>
<dbReference type="Proteomes" id="UP000321907">
    <property type="component" value="Unassembled WGS sequence"/>
</dbReference>
<evidence type="ECO:0000256" key="1">
    <source>
        <dbReference type="SAM" id="Phobius"/>
    </source>
</evidence>
<keyword evidence="3" id="KW-1185">Reference proteome</keyword>
<dbReference type="EMBL" id="VOXD01000014">
    <property type="protein sequence ID" value="TXF89444.1"/>
    <property type="molecule type" value="Genomic_DNA"/>
</dbReference>
<dbReference type="OrthoDB" id="1496040at2"/>
<name>A0A5C7FI02_9BACT</name>
<dbReference type="RefSeq" id="WP_147930754.1">
    <property type="nucleotide sequence ID" value="NZ_VOXD01000014.1"/>
</dbReference>
<keyword evidence="1" id="KW-0472">Membrane</keyword>
<sequence>MQQTLVFLAVLIVAVAIYWPILKKARGDISARSAAGMGNGLLFAVLLIPLFGPIIYLIFRKKFSVK</sequence>
<feature type="transmembrane region" description="Helical" evidence="1">
    <location>
        <begin position="41"/>
        <end position="59"/>
    </location>
</feature>
<evidence type="ECO:0000313" key="3">
    <source>
        <dbReference type="Proteomes" id="UP000321907"/>
    </source>
</evidence>
<organism evidence="2 3">
    <name type="scientific">Neolewinella aurantiaca</name>
    <dbReference type="NCBI Taxonomy" id="2602767"/>
    <lineage>
        <taxon>Bacteria</taxon>
        <taxon>Pseudomonadati</taxon>
        <taxon>Bacteroidota</taxon>
        <taxon>Saprospiria</taxon>
        <taxon>Saprospirales</taxon>
        <taxon>Lewinellaceae</taxon>
        <taxon>Neolewinella</taxon>
    </lineage>
</organism>
<feature type="transmembrane region" description="Helical" evidence="1">
    <location>
        <begin position="5"/>
        <end position="21"/>
    </location>
</feature>
<accession>A0A5C7FI02</accession>
<gene>
    <name evidence="2" type="ORF">FUA23_10790</name>
</gene>
<comment type="caution">
    <text evidence="2">The sequence shown here is derived from an EMBL/GenBank/DDBJ whole genome shotgun (WGS) entry which is preliminary data.</text>
</comment>
<keyword evidence="1" id="KW-1133">Transmembrane helix</keyword>
<protein>
    <submittedName>
        <fullName evidence="2">Uncharacterized protein</fullName>
    </submittedName>
</protein>
<evidence type="ECO:0000313" key="2">
    <source>
        <dbReference type="EMBL" id="TXF89444.1"/>
    </source>
</evidence>
<reference evidence="2 3" key="1">
    <citation type="submission" date="2019-08" db="EMBL/GenBank/DDBJ databases">
        <title>Lewinella sp. strain SSH13 Genome sequencing and assembly.</title>
        <authorList>
            <person name="Kim I."/>
        </authorList>
    </citation>
    <scope>NUCLEOTIDE SEQUENCE [LARGE SCALE GENOMIC DNA]</scope>
    <source>
        <strain evidence="2 3">SSH13</strain>
    </source>
</reference>